<reference evidence="2 3" key="1">
    <citation type="submission" date="2020-08" db="EMBL/GenBank/DDBJ databases">
        <title>Genomic Encyclopedia of Type Strains, Phase IV (KMG-IV): sequencing the most valuable type-strain genomes for metagenomic binning, comparative biology and taxonomic classification.</title>
        <authorList>
            <person name="Goeker M."/>
        </authorList>
    </citation>
    <scope>NUCLEOTIDE SEQUENCE [LARGE SCALE GENOMIC DNA]</scope>
    <source>
        <strain evidence="2 3">DSM 19512</strain>
    </source>
</reference>
<keyword evidence="3" id="KW-1185">Reference proteome</keyword>
<protein>
    <recommendedName>
        <fullName evidence="1">JmjC domain-containing protein</fullName>
    </recommendedName>
</protein>
<dbReference type="PROSITE" id="PS51184">
    <property type="entry name" value="JMJC"/>
    <property type="match status" value="1"/>
</dbReference>
<dbReference type="AlphaFoldDB" id="A0A7W6F2M1"/>
<dbReference type="EMBL" id="JACIDH010000002">
    <property type="protein sequence ID" value="MBB3878535.1"/>
    <property type="molecule type" value="Genomic_DNA"/>
</dbReference>
<comment type="caution">
    <text evidence="2">The sequence shown here is derived from an EMBL/GenBank/DDBJ whole genome shotgun (WGS) entry which is preliminary data.</text>
</comment>
<dbReference type="Gene3D" id="2.60.120.10">
    <property type="entry name" value="Jelly Rolls"/>
    <property type="match status" value="1"/>
</dbReference>
<gene>
    <name evidence="2" type="ORF">GGR48_000948</name>
</gene>
<dbReference type="InterPro" id="IPR014710">
    <property type="entry name" value="RmlC-like_jellyroll"/>
</dbReference>
<evidence type="ECO:0000313" key="3">
    <source>
        <dbReference type="Proteomes" id="UP000538670"/>
    </source>
</evidence>
<sequence>MSGAAVEIDRAALTDPAAFRRLVAEPCQPVVIRGAVAGWPLAEAVKDGAALRDYLARFEAGHPVEAFVGDPAIAGRYHYTDDLAGFNFRRERMALGEAVARITKPGEATESVYAGSLPTEVFLPGLAADNALPFAPAGVSPRLWIGHASTIACHYDMLDNIACVVAGERRFTLYPPDAIGDLYVGPIDHTMAGQPVALAAEATPGDPRYPRFEHAAARAITVDLGPGDALYMPKLWWHRVEARGALNLLVNYWWDAFPVGPDQPFVTLLLAMSAIAARPAPERAAWAAWFDHYAFRPDGHPLAHLPEERHGVLGDNPENMKMLRAQAMRMLRGG</sequence>
<evidence type="ECO:0000259" key="1">
    <source>
        <dbReference type="PROSITE" id="PS51184"/>
    </source>
</evidence>
<dbReference type="PANTHER" id="PTHR12461:SF105">
    <property type="entry name" value="HYPOXIA-INDUCIBLE FACTOR 1-ALPHA INHIBITOR"/>
    <property type="match status" value="1"/>
</dbReference>
<dbReference type="SMART" id="SM00558">
    <property type="entry name" value="JmjC"/>
    <property type="match status" value="1"/>
</dbReference>
<name>A0A7W6F2M1_9SPHN</name>
<dbReference type="RefSeq" id="WP_183950732.1">
    <property type="nucleotide sequence ID" value="NZ_JACIDH010000002.1"/>
</dbReference>
<dbReference type="InterPro" id="IPR041667">
    <property type="entry name" value="Cupin_8"/>
</dbReference>
<accession>A0A7W6F2M1</accession>
<evidence type="ECO:0000313" key="2">
    <source>
        <dbReference type="EMBL" id="MBB3878535.1"/>
    </source>
</evidence>
<organism evidence="2 3">
    <name type="scientific">Sphingomonas pseudosanguinis</name>
    <dbReference type="NCBI Taxonomy" id="413712"/>
    <lineage>
        <taxon>Bacteria</taxon>
        <taxon>Pseudomonadati</taxon>
        <taxon>Pseudomonadota</taxon>
        <taxon>Alphaproteobacteria</taxon>
        <taxon>Sphingomonadales</taxon>
        <taxon>Sphingomonadaceae</taxon>
        <taxon>Sphingomonas</taxon>
    </lineage>
</organism>
<feature type="domain" description="JmjC" evidence="1">
    <location>
        <begin position="112"/>
        <end position="269"/>
    </location>
</feature>
<dbReference type="SUPFAM" id="SSF51197">
    <property type="entry name" value="Clavaminate synthase-like"/>
    <property type="match status" value="1"/>
</dbReference>
<dbReference type="Proteomes" id="UP000538670">
    <property type="component" value="Unassembled WGS sequence"/>
</dbReference>
<proteinExistence type="predicted"/>
<dbReference type="Pfam" id="PF13621">
    <property type="entry name" value="Cupin_8"/>
    <property type="match status" value="1"/>
</dbReference>
<dbReference type="InterPro" id="IPR003347">
    <property type="entry name" value="JmjC_dom"/>
</dbReference>
<dbReference type="PANTHER" id="PTHR12461">
    <property type="entry name" value="HYPOXIA-INDUCIBLE FACTOR 1 ALPHA INHIBITOR-RELATED"/>
    <property type="match status" value="1"/>
</dbReference>